<name>A0A6J4SVU6_9SPHN</name>
<sequence length="763" mass="80534">MNAQPHRAQEALQPLELTSAEAFGPDESYAYEASEVAPAGAEPGVGGRQVLGWSLSILALLWIGFVAWSAGSSLGSQSITAPVVAHWLAVAAGPLALLGLGWLLFGRTRRREAERFTHSVQVMQTEARGLEALLGILRQRIDEEQSALSAMAERMMRLGDETTHRLGGVTRELEGGAEALARHGLTLDRTAENARADLGVLLQDLPRAEASARAMAEELRGSGLEASSQAAALEAQLHGLTVRAREADESVGGAAKRLVAHLTQIESSGGAAAVRVGEVAGTATAEVNALLERTADALAEIRQGIDVQSAAVTALVEQSASGMNRAGVDTAQALGTHIQRAGGALDQLSVRLAEQERASQALVAGVERSLAELDQNFVDLAAEGDLRAATLASAIGRVRSELDSLSMQSASSDGSLESLTQRTQALRDSLTGLHSEVGERLSGALGDSEGAAERLLATVHAARPEIEWMREAAGEASQRLAGGADGLAQQQDRLAALLAGLDDGVGGAEQRLAALSAAIVQAESDAARLQAETAPALVQAMVQVREASAHAADRAREAIAAVIPASAERFSAETKVALEQVVRETVREQLSEVEAVAARAVEAARVASDRLTAQLLTIGQTATALETHIERKEHASQQADSEAFARRSAMLIDSMHSAAIDVGKILSDEVDDRAWANYLKGDRGVFTRRAVRLLGNSESRALSAHYEQDGEFQAATNRFVHDFEAMLRRVMGERDGGPMAVTLMSSDMGKLYAALTQVIEKRR</sequence>
<dbReference type="EMBL" id="CADCWB010000039">
    <property type="protein sequence ID" value="CAA9506892.1"/>
    <property type="molecule type" value="Genomic_DNA"/>
</dbReference>
<proteinExistence type="predicted"/>
<feature type="coiled-coil region" evidence="1">
    <location>
        <begin position="505"/>
        <end position="532"/>
    </location>
</feature>
<keyword evidence="2" id="KW-0812">Transmembrane</keyword>
<organism evidence="3">
    <name type="scientific">uncultured Sphingomonas sp</name>
    <dbReference type="NCBI Taxonomy" id="158754"/>
    <lineage>
        <taxon>Bacteria</taxon>
        <taxon>Pseudomonadati</taxon>
        <taxon>Pseudomonadota</taxon>
        <taxon>Alphaproteobacteria</taxon>
        <taxon>Sphingomonadales</taxon>
        <taxon>Sphingomonadaceae</taxon>
        <taxon>Sphingomonas</taxon>
        <taxon>environmental samples</taxon>
    </lineage>
</organism>
<protein>
    <recommendedName>
        <fullName evidence="4">ATPase</fullName>
    </recommendedName>
</protein>
<feature type="transmembrane region" description="Helical" evidence="2">
    <location>
        <begin position="83"/>
        <end position="105"/>
    </location>
</feature>
<keyword evidence="2" id="KW-0472">Membrane</keyword>
<keyword evidence="2" id="KW-1133">Transmembrane helix</keyword>
<evidence type="ECO:0000256" key="1">
    <source>
        <dbReference type="SAM" id="Coils"/>
    </source>
</evidence>
<evidence type="ECO:0000256" key="2">
    <source>
        <dbReference type="SAM" id="Phobius"/>
    </source>
</evidence>
<reference evidence="3" key="1">
    <citation type="submission" date="2020-02" db="EMBL/GenBank/DDBJ databases">
        <authorList>
            <person name="Meier V. D."/>
        </authorList>
    </citation>
    <scope>NUCLEOTIDE SEQUENCE</scope>
    <source>
        <strain evidence="3">AVDCRST_MAG62</strain>
    </source>
</reference>
<keyword evidence="1" id="KW-0175">Coiled coil</keyword>
<accession>A0A6J4SVU6</accession>
<feature type="transmembrane region" description="Helical" evidence="2">
    <location>
        <begin position="50"/>
        <end position="71"/>
    </location>
</feature>
<dbReference type="AlphaFoldDB" id="A0A6J4SVU6"/>
<gene>
    <name evidence="3" type="ORF">AVDCRST_MAG62-285</name>
</gene>
<evidence type="ECO:0000313" key="3">
    <source>
        <dbReference type="EMBL" id="CAA9506892.1"/>
    </source>
</evidence>
<evidence type="ECO:0008006" key="4">
    <source>
        <dbReference type="Google" id="ProtNLM"/>
    </source>
</evidence>